<evidence type="ECO:0000313" key="2">
    <source>
        <dbReference type="Proteomes" id="UP000827872"/>
    </source>
</evidence>
<protein>
    <submittedName>
        <fullName evidence="1">Uncharacterized protein</fullName>
    </submittedName>
</protein>
<gene>
    <name evidence="1" type="ORF">K3G42_015968</name>
</gene>
<keyword evidence="2" id="KW-1185">Reference proteome</keyword>
<dbReference type="EMBL" id="CM037625">
    <property type="protein sequence ID" value="KAH7998400.1"/>
    <property type="molecule type" value="Genomic_DNA"/>
</dbReference>
<comment type="caution">
    <text evidence="1">The sequence shown here is derived from an EMBL/GenBank/DDBJ whole genome shotgun (WGS) entry which is preliminary data.</text>
</comment>
<reference evidence="1" key="1">
    <citation type="submission" date="2021-08" db="EMBL/GenBank/DDBJ databases">
        <title>The first chromosome-level gecko genome reveals the dynamic sex chromosomes of Neotropical dwarf geckos (Sphaerodactylidae: Sphaerodactylus).</title>
        <authorList>
            <person name="Pinto B.J."/>
            <person name="Keating S.E."/>
            <person name="Gamble T."/>
        </authorList>
    </citation>
    <scope>NUCLEOTIDE SEQUENCE</scope>
    <source>
        <strain evidence="1">TG3544</strain>
    </source>
</reference>
<evidence type="ECO:0000313" key="1">
    <source>
        <dbReference type="EMBL" id="KAH7998400.1"/>
    </source>
</evidence>
<organism evidence="1 2">
    <name type="scientific">Sphaerodactylus townsendi</name>
    <dbReference type="NCBI Taxonomy" id="933632"/>
    <lineage>
        <taxon>Eukaryota</taxon>
        <taxon>Metazoa</taxon>
        <taxon>Chordata</taxon>
        <taxon>Craniata</taxon>
        <taxon>Vertebrata</taxon>
        <taxon>Euteleostomi</taxon>
        <taxon>Lepidosauria</taxon>
        <taxon>Squamata</taxon>
        <taxon>Bifurcata</taxon>
        <taxon>Gekkota</taxon>
        <taxon>Sphaerodactylidae</taxon>
        <taxon>Sphaerodactylus</taxon>
    </lineage>
</organism>
<proteinExistence type="predicted"/>
<sequence>MLMKWTCSLGSEEMSKLQCMLGKSYVAICFCPTEGVEVAAALGVAIVGGRPRGNAKTCPEAPRSSLLLDPSSVQLSRRRCEEPGGGGSAERPRPGAGAWLVLNTPEPPAARKGPGQAAVRATLGGKQLAWPGRVQKAGAVGFPEERRLAVRSWRGCAAAASARRPGVQALEKAGCGDGAIPDSREQRHLA</sequence>
<name>A0ACB8F036_9SAUR</name>
<accession>A0ACB8F036</accession>
<dbReference type="Proteomes" id="UP000827872">
    <property type="component" value="Linkage Group LG12"/>
</dbReference>